<dbReference type="InterPro" id="IPR044726">
    <property type="entry name" value="ABCC_6TM_D2"/>
</dbReference>
<dbReference type="CDD" id="cd18580">
    <property type="entry name" value="ABC_6TM_ABCC_D2"/>
    <property type="match status" value="1"/>
</dbReference>
<dbReference type="GO" id="GO:0005524">
    <property type="term" value="F:ATP binding"/>
    <property type="evidence" value="ECO:0007669"/>
    <property type="project" value="UniProtKB-KW"/>
</dbReference>
<organism evidence="15 16">
    <name type="scientific">Setaria italica</name>
    <name type="common">Foxtail millet</name>
    <name type="synonym">Panicum italicum</name>
    <dbReference type="NCBI Taxonomy" id="4555"/>
    <lineage>
        <taxon>Eukaryota</taxon>
        <taxon>Viridiplantae</taxon>
        <taxon>Streptophyta</taxon>
        <taxon>Embryophyta</taxon>
        <taxon>Tracheophyta</taxon>
        <taxon>Spermatophyta</taxon>
        <taxon>Magnoliopsida</taxon>
        <taxon>Liliopsida</taxon>
        <taxon>Poales</taxon>
        <taxon>Poaceae</taxon>
        <taxon>PACMAD clade</taxon>
        <taxon>Panicoideae</taxon>
        <taxon>Panicodae</taxon>
        <taxon>Paniceae</taxon>
        <taxon>Cenchrinae</taxon>
        <taxon>Setaria</taxon>
    </lineage>
</organism>
<dbReference type="eggNOG" id="KOG0054">
    <property type="taxonomic scope" value="Eukaryota"/>
</dbReference>
<dbReference type="InterPro" id="IPR044746">
    <property type="entry name" value="ABCC_6TM_D1"/>
</dbReference>
<evidence type="ECO:0000313" key="15">
    <source>
        <dbReference type="EnsemblPlants" id="KQK93542"/>
    </source>
</evidence>
<dbReference type="PROSITE" id="PS00211">
    <property type="entry name" value="ABC_TRANSPORTER_1"/>
    <property type="match status" value="1"/>
</dbReference>
<feature type="domain" description="ABC transporter" evidence="13">
    <location>
        <begin position="423"/>
        <end position="646"/>
    </location>
</feature>
<evidence type="ECO:0000256" key="11">
    <source>
        <dbReference type="ARBA" id="ARBA00057614"/>
    </source>
</evidence>
<evidence type="ECO:0000259" key="14">
    <source>
        <dbReference type="PROSITE" id="PS50929"/>
    </source>
</evidence>
<dbReference type="InterPro" id="IPR003439">
    <property type="entry name" value="ABC_transporter-like_ATP-bd"/>
</dbReference>
<evidence type="ECO:0000256" key="12">
    <source>
        <dbReference type="SAM" id="Phobius"/>
    </source>
</evidence>
<dbReference type="Pfam" id="PF00664">
    <property type="entry name" value="ABC_membrane"/>
    <property type="match status" value="2"/>
</dbReference>
<feature type="transmembrane region" description="Helical" evidence="12">
    <location>
        <begin position="863"/>
        <end position="881"/>
    </location>
</feature>
<feature type="transmembrane region" description="Helical" evidence="12">
    <location>
        <begin position="839"/>
        <end position="857"/>
    </location>
</feature>
<dbReference type="CDD" id="cd18579">
    <property type="entry name" value="ABC_6TM_ABCC_D1"/>
    <property type="match status" value="1"/>
</dbReference>
<dbReference type="GO" id="GO:0140359">
    <property type="term" value="F:ABC-type transporter activity"/>
    <property type="evidence" value="ECO:0000318"/>
    <property type="project" value="GO_Central"/>
</dbReference>
<dbReference type="SMART" id="SM00382">
    <property type="entry name" value="AAA"/>
    <property type="match status" value="2"/>
</dbReference>
<comment type="similarity">
    <text evidence="2">Belongs to the ABC transporter superfamily. ABCC family. Conjugate transporter (TC 3.A.1.208) subfamily.</text>
</comment>
<dbReference type="CDD" id="cd03244">
    <property type="entry name" value="ABCC_MRP_domain2"/>
    <property type="match status" value="1"/>
</dbReference>
<dbReference type="GO" id="GO:0016020">
    <property type="term" value="C:membrane"/>
    <property type="evidence" value="ECO:0007669"/>
    <property type="project" value="UniProtKB-SubCell"/>
</dbReference>
<feature type="transmembrane region" description="Helical" evidence="12">
    <location>
        <begin position="984"/>
        <end position="1007"/>
    </location>
</feature>
<proteinExistence type="inferred from homology"/>
<dbReference type="FunFam" id="1.20.1560.10:FF:000002">
    <property type="entry name" value="ABC transporter C family member 5"/>
    <property type="match status" value="1"/>
</dbReference>
<evidence type="ECO:0000256" key="3">
    <source>
        <dbReference type="ARBA" id="ARBA00022448"/>
    </source>
</evidence>
<keyword evidence="3" id="KW-0813">Transport</keyword>
<feature type="domain" description="ABC transporter" evidence="13">
    <location>
        <begin position="1046"/>
        <end position="1280"/>
    </location>
</feature>
<evidence type="ECO:0000256" key="7">
    <source>
        <dbReference type="ARBA" id="ARBA00022840"/>
    </source>
</evidence>
<evidence type="ECO:0000256" key="2">
    <source>
        <dbReference type="ARBA" id="ARBA00009726"/>
    </source>
</evidence>
<evidence type="ECO:0000256" key="6">
    <source>
        <dbReference type="ARBA" id="ARBA00022741"/>
    </source>
</evidence>
<name>K3ZMJ9_SETIT</name>
<feature type="transmembrane region" description="Helical" evidence="12">
    <location>
        <begin position="770"/>
        <end position="794"/>
    </location>
</feature>
<feature type="transmembrane region" description="Helical" evidence="12">
    <location>
        <begin position="234"/>
        <end position="258"/>
    </location>
</feature>
<feature type="transmembrane region" description="Helical" evidence="12">
    <location>
        <begin position="146"/>
        <end position="163"/>
    </location>
</feature>
<dbReference type="FunFam" id="3.40.50.300:FF:000508">
    <property type="entry name" value="ABC transporter C family member 5"/>
    <property type="match status" value="1"/>
</dbReference>
<dbReference type="InterPro" id="IPR017871">
    <property type="entry name" value="ABC_transporter-like_CS"/>
</dbReference>
<dbReference type="Pfam" id="PF00005">
    <property type="entry name" value="ABC_tran"/>
    <property type="match status" value="2"/>
</dbReference>
<dbReference type="GO" id="GO:0055085">
    <property type="term" value="P:transmembrane transport"/>
    <property type="evidence" value="ECO:0000318"/>
    <property type="project" value="GO_Central"/>
</dbReference>
<evidence type="ECO:0000256" key="4">
    <source>
        <dbReference type="ARBA" id="ARBA00022692"/>
    </source>
</evidence>
<evidence type="ECO:0000313" key="16">
    <source>
        <dbReference type="Proteomes" id="UP000004995"/>
    </source>
</evidence>
<keyword evidence="9 12" id="KW-1133">Transmembrane helix</keyword>
<gene>
    <name evidence="15" type="primary">LOC101780903</name>
</gene>
<dbReference type="EnsemblPlants" id="KQK93542">
    <property type="protein sequence ID" value="KQK93542"/>
    <property type="gene ID" value="SETIT_027817mg"/>
</dbReference>
<dbReference type="EMBL" id="AGNK02004618">
    <property type="status" value="NOT_ANNOTATED_CDS"/>
    <property type="molecule type" value="Genomic_DNA"/>
</dbReference>
<evidence type="ECO:0000256" key="5">
    <source>
        <dbReference type="ARBA" id="ARBA00022737"/>
    </source>
</evidence>
<feature type="transmembrane region" description="Helical" evidence="12">
    <location>
        <begin position="725"/>
        <end position="750"/>
    </location>
</feature>
<keyword evidence="6" id="KW-0547">Nucleotide-binding</keyword>
<dbReference type="OMA" id="YFRKMVA"/>
<evidence type="ECO:0000259" key="13">
    <source>
        <dbReference type="PROSITE" id="PS50893"/>
    </source>
</evidence>
<dbReference type="InterPro" id="IPR050173">
    <property type="entry name" value="ABC_transporter_C-like"/>
</dbReference>
<dbReference type="HOGENOM" id="CLU_000604_27_3_1"/>
<evidence type="ECO:0000256" key="9">
    <source>
        <dbReference type="ARBA" id="ARBA00022989"/>
    </source>
</evidence>
<accession>K3ZMJ9</accession>
<dbReference type="Gene3D" id="3.40.50.300">
    <property type="entry name" value="P-loop containing nucleotide triphosphate hydrolases"/>
    <property type="match status" value="2"/>
</dbReference>
<dbReference type="InterPro" id="IPR011527">
    <property type="entry name" value="ABC1_TM_dom"/>
</dbReference>
<dbReference type="InterPro" id="IPR003593">
    <property type="entry name" value="AAA+_ATPase"/>
</dbReference>
<keyword evidence="8" id="KW-1278">Translocase</keyword>
<dbReference type="CDD" id="cd03250">
    <property type="entry name" value="ABCC_MRP_domain1"/>
    <property type="match status" value="1"/>
</dbReference>
<evidence type="ECO:0008006" key="17">
    <source>
        <dbReference type="Google" id="ProtNLM"/>
    </source>
</evidence>
<dbReference type="FunFam" id="3.40.50.300:FF:000169">
    <property type="entry name" value="ABC transporter C family member 3"/>
    <property type="match status" value="1"/>
</dbReference>
<dbReference type="PROSITE" id="PS50929">
    <property type="entry name" value="ABC_TM1F"/>
    <property type="match status" value="2"/>
</dbReference>
<dbReference type="SUPFAM" id="SSF90123">
    <property type="entry name" value="ABC transporter transmembrane region"/>
    <property type="match status" value="2"/>
</dbReference>
<comment type="subcellular location">
    <subcellularLocation>
        <location evidence="1">Membrane</location>
        <topology evidence="1">Multi-pass membrane protein</topology>
    </subcellularLocation>
</comment>
<dbReference type="FunFam" id="1.20.1560.10:FF:000003">
    <property type="entry name" value="ABC transporter C family member 10"/>
    <property type="match status" value="1"/>
</dbReference>
<keyword evidence="5" id="KW-0677">Repeat</keyword>
<dbReference type="Gene3D" id="1.20.1560.10">
    <property type="entry name" value="ABC transporter type 1, transmembrane domain"/>
    <property type="match status" value="2"/>
</dbReference>
<feature type="transmembrane region" description="Helical" evidence="12">
    <location>
        <begin position="331"/>
        <end position="356"/>
    </location>
</feature>
<dbReference type="GO" id="GO:0016887">
    <property type="term" value="F:ATP hydrolysis activity"/>
    <property type="evidence" value="ECO:0007669"/>
    <property type="project" value="InterPro"/>
</dbReference>
<reference evidence="15" key="2">
    <citation type="submission" date="2018-08" db="UniProtKB">
        <authorList>
            <consortium name="EnsemblPlants"/>
        </authorList>
    </citation>
    <scope>IDENTIFICATION</scope>
    <source>
        <strain evidence="15">Yugu1</strain>
    </source>
</reference>
<dbReference type="SUPFAM" id="SSF52540">
    <property type="entry name" value="P-loop containing nucleoside triphosphate hydrolases"/>
    <property type="match status" value="2"/>
</dbReference>
<feature type="domain" description="ABC transmembrane type-1" evidence="14">
    <location>
        <begin position="109"/>
        <end position="389"/>
    </location>
</feature>
<dbReference type="InParanoid" id="K3ZMJ9"/>
<dbReference type="FunCoup" id="K3ZMJ9">
    <property type="interactions" value="937"/>
</dbReference>
<dbReference type="InterPro" id="IPR027417">
    <property type="entry name" value="P-loop_NTPase"/>
</dbReference>
<dbReference type="PANTHER" id="PTHR24223:SF249">
    <property type="entry name" value="OS02G0288700 PROTEIN"/>
    <property type="match status" value="1"/>
</dbReference>
<sequence>SYYIIMKEPLLDHESSSLSEAKRSRSLFADVGLFSNITFSWMGPLLDLGKRKTLDLNDVPFLDDCDSVHGIIPKFRSKIASISATGQYNDVTTVKLAKALVLTTWKLIIVTAVYALLRTVTSYVGPYLIEYFVGYLNESPRPTKKGYLMVLAFVVAQFMESLSSRHLLFRSQQLGVRVRSALIAIIYQKGLTLSSQSRQSSSSGELINVVSLDAERVGDFNWSMHELWLVPVQISLAMVILYSTLGLAAFAALGATLLTMLANIPLGKIEQNYQEKTMTAKDARMSAMSEILQNMHILKLQGWELVFFSKVKELRMVEMNWIKKYVYTSSMLISVFFGAPAFVAMITFGTCMLLGIPLETGKVLSALATIRQLQGPIHSLPDTISSVIQTKVSLDRICSFLCLEELASDAVTKLPSGSTDISIEVRNGHFSWDTSSQVPTLQDLNFRVQQGMRVAICGTIGSGKSSLLSCILGEIPKLFGEVQTCGRIAYVSQSPWIQSGTIEENILFGTQMNRERYKKVLEACSFTNDLDILPLGDQTVIGERGINLSGGQKQRIQIARALYQDADIFLFDDPFSAVDARTGLHLFKECLLGFLASKTVVYVTHHVEFLPSADVILVLRDGKIAQSGDYTEILKSGEELMELVVSHKDALSTLDMLECPSGNFDSTYHPGGNGSTLFIAGDKKDDNNEEEGIVQNGQLVEEEREKGRVGFIVYWKYITMAYNGALVPLILLAQIIFQVLQIGSNFWMAWAAPVSKDVDPPVSSLLMVNVYVALALVSSLCIFIRSHFLVMAGCKTATILFEKMHECIFRAPMSFFDSTPSGRILNRASTDQSTVDTRIFDLMGYLLFPAIEIIGTIILMSQIAWPVIVIFIPIIVASLWYQQYYIDAARELQRLIGVCRAPVMQHFTESIAGSNIIRCFQKERQFISSIGHLMDNLSRPSLYNAAAMEWLCFRLDILSSFIFSFTLILLVSSSTALIDPKTAGLAVTYGLSLNMLQGWAIAVLCSLENRMISVERMLQYMNIPSEPPLTISESRPNCQWPTKGEIELRNLHVRYAPQLPFVLKGLTCTLPGGKKTGIVGRTGGGKSTLIQALFRIVEPCIGQVLIDGIDICTIGLHDLRTRLSIIPQDPVMFEGTLRSNIDPLGEYSDEQIWEALDSCHLGDEVRKNELKLDWTVRGNGKNWSAGQRQLVCLGRVILKRRKILVLDEATSSVDPITDNLIQKTLKHQFPECAVITIAHRITSVLDSDKVLLLDNGAIAEYDEPAKLLEDSASLFSKLVSEYTMGSDYK</sequence>
<evidence type="ECO:0000256" key="8">
    <source>
        <dbReference type="ARBA" id="ARBA00022967"/>
    </source>
</evidence>
<evidence type="ECO:0000256" key="10">
    <source>
        <dbReference type="ARBA" id="ARBA00023136"/>
    </source>
</evidence>
<dbReference type="PROSITE" id="PS50893">
    <property type="entry name" value="ABC_TRANSPORTER_2"/>
    <property type="match status" value="2"/>
</dbReference>
<feature type="domain" description="ABC transmembrane type-1" evidence="14">
    <location>
        <begin position="729"/>
        <end position="1009"/>
    </location>
</feature>
<feature type="transmembrane region" description="Helical" evidence="12">
    <location>
        <begin position="957"/>
        <end position="978"/>
    </location>
</feature>
<keyword evidence="4 12" id="KW-0812">Transmembrane</keyword>
<protein>
    <recommendedName>
        <fullName evidence="17">ABC transporter C family member 3</fullName>
    </recommendedName>
</protein>
<dbReference type="PANTHER" id="PTHR24223">
    <property type="entry name" value="ATP-BINDING CASSETTE SUB-FAMILY C"/>
    <property type="match status" value="1"/>
</dbReference>
<dbReference type="InterPro" id="IPR036640">
    <property type="entry name" value="ABC1_TM_sf"/>
</dbReference>
<reference evidence="16" key="1">
    <citation type="journal article" date="2012" name="Nat. Biotechnol.">
        <title>Reference genome sequence of the model plant Setaria.</title>
        <authorList>
            <person name="Bennetzen J.L."/>
            <person name="Schmutz J."/>
            <person name="Wang H."/>
            <person name="Percifield R."/>
            <person name="Hawkins J."/>
            <person name="Pontaroli A.C."/>
            <person name="Estep M."/>
            <person name="Feng L."/>
            <person name="Vaughn J.N."/>
            <person name="Grimwood J."/>
            <person name="Jenkins J."/>
            <person name="Barry K."/>
            <person name="Lindquist E."/>
            <person name="Hellsten U."/>
            <person name="Deshpande S."/>
            <person name="Wang X."/>
            <person name="Wu X."/>
            <person name="Mitros T."/>
            <person name="Triplett J."/>
            <person name="Yang X."/>
            <person name="Ye C.Y."/>
            <person name="Mauro-Herrera M."/>
            <person name="Wang L."/>
            <person name="Li P."/>
            <person name="Sharma M."/>
            <person name="Sharma R."/>
            <person name="Ronald P.C."/>
            <person name="Panaud O."/>
            <person name="Kellogg E.A."/>
            <person name="Brutnell T.P."/>
            <person name="Doust A.N."/>
            <person name="Tuskan G.A."/>
            <person name="Rokhsar D."/>
            <person name="Devos K.M."/>
        </authorList>
    </citation>
    <scope>NUCLEOTIDE SEQUENCE [LARGE SCALE GENOMIC DNA]</scope>
    <source>
        <strain evidence="16">cv. Yugu1</strain>
    </source>
</reference>
<keyword evidence="16" id="KW-1185">Reference proteome</keyword>
<evidence type="ECO:0000256" key="1">
    <source>
        <dbReference type="ARBA" id="ARBA00004141"/>
    </source>
</evidence>
<comment type="function">
    <text evidence="11">ABC transporter that may affect phytic acid transport and compartmentalization. May function directly or indirectly in removing phytic acid from the cytosol or in vesicle trafficking. Required for phytic acid accumulation in developing seeds. Phytic acid is the primary storage form of phosphorus in cereal grains and other plant seeds.</text>
</comment>
<dbReference type="Proteomes" id="UP000004995">
    <property type="component" value="Unassembled WGS sequence"/>
</dbReference>
<keyword evidence="7" id="KW-0067">ATP-binding</keyword>
<keyword evidence="10 12" id="KW-0472">Membrane</keyword>
<feature type="transmembrane region" description="Helical" evidence="12">
    <location>
        <begin position="105"/>
        <end position="126"/>
    </location>
</feature>
<dbReference type="Gramene" id="KQK93542">
    <property type="protein sequence ID" value="KQK93542"/>
    <property type="gene ID" value="SETIT_027817mg"/>
</dbReference>